<dbReference type="InterPro" id="IPR001915">
    <property type="entry name" value="Peptidase_M48"/>
</dbReference>
<evidence type="ECO:0000256" key="5">
    <source>
        <dbReference type="ARBA" id="ARBA00023049"/>
    </source>
</evidence>
<dbReference type="Gene3D" id="3.30.2010.10">
    <property type="entry name" value="Metalloproteases ('zincins'), catalytic domain"/>
    <property type="match status" value="1"/>
</dbReference>
<keyword evidence="3 6" id="KW-0378">Hydrolase</keyword>
<dbReference type="RefSeq" id="WP_265264179.1">
    <property type="nucleotide sequence ID" value="NZ_JAIHOM010000036.1"/>
</dbReference>
<evidence type="ECO:0000313" key="9">
    <source>
        <dbReference type="Proteomes" id="UP001526426"/>
    </source>
</evidence>
<comment type="similarity">
    <text evidence="6">Belongs to the peptidase M48 family.</text>
</comment>
<dbReference type="EC" id="3.4.24.-" evidence="8"/>
<proteinExistence type="inferred from homology"/>
<reference evidence="8 9" key="1">
    <citation type="submission" date="2021-08" db="EMBL/GenBank/DDBJ databases">
        <title>Draft genome sequence of Spirulina subsalsa with high tolerance to salinity and hype-accumulation of phycocyanin.</title>
        <authorList>
            <person name="Pei H."/>
            <person name="Jiang L."/>
        </authorList>
    </citation>
    <scope>NUCLEOTIDE SEQUENCE [LARGE SCALE GENOMIC DNA]</scope>
    <source>
        <strain evidence="8 9">FACHB-351</strain>
    </source>
</reference>
<evidence type="ECO:0000256" key="3">
    <source>
        <dbReference type="ARBA" id="ARBA00022801"/>
    </source>
</evidence>
<gene>
    <name evidence="8" type="ORF">K4A83_09075</name>
</gene>
<dbReference type="InterPro" id="IPR051156">
    <property type="entry name" value="Mito/Outer_Membr_Metalloprot"/>
</dbReference>
<dbReference type="PANTHER" id="PTHR22726:SF1">
    <property type="entry name" value="METALLOENDOPEPTIDASE OMA1, MITOCHONDRIAL"/>
    <property type="match status" value="1"/>
</dbReference>
<dbReference type="CDD" id="cd07333">
    <property type="entry name" value="M48C_bepA_like"/>
    <property type="match status" value="1"/>
</dbReference>
<comment type="cofactor">
    <cofactor evidence="6">
        <name>Zn(2+)</name>
        <dbReference type="ChEBI" id="CHEBI:29105"/>
    </cofactor>
    <text evidence="6">Binds 1 zinc ion per subunit.</text>
</comment>
<dbReference type="Proteomes" id="UP001526426">
    <property type="component" value="Unassembled WGS sequence"/>
</dbReference>
<comment type="caution">
    <text evidence="8">The sequence shown here is derived from an EMBL/GenBank/DDBJ whole genome shotgun (WGS) entry which is preliminary data.</text>
</comment>
<sequence length="291" mass="32553">MFKQLSHWLWRSKPRWLYGVLTLVTAFSLWAITPQAVQARSWLELLIRGAQVLQLSNISDRQEVAIGQQINEQLGVQLRRRGTPLMTGNRTLNAYVNELGNTLVQGSERPNIPYTFQVVADRDVNAFATMGGFVYLNAGLLLLADNEAELASVVAHEIGHITARHAIRQMRSQAITQGLLSAAGLQQDQAVQIGVELALNRPNSREDELEADRLGLDMLRRANYEPTAMISFMQKLQRQGGQIPTFLSTHPATGDRIRLLQEALRQNPPTETEVRGVATAPYQATIRQLLR</sequence>
<keyword evidence="2" id="KW-0479">Metal-binding</keyword>
<evidence type="ECO:0000313" key="8">
    <source>
        <dbReference type="EMBL" id="MCW6036420.1"/>
    </source>
</evidence>
<dbReference type="Pfam" id="PF01435">
    <property type="entry name" value="Peptidase_M48"/>
    <property type="match status" value="1"/>
</dbReference>
<keyword evidence="4 6" id="KW-0862">Zinc</keyword>
<keyword evidence="1 6" id="KW-0645">Protease</keyword>
<dbReference type="EMBL" id="JAIHOM010000036">
    <property type="protein sequence ID" value="MCW6036420.1"/>
    <property type="molecule type" value="Genomic_DNA"/>
</dbReference>
<protein>
    <submittedName>
        <fullName evidence="8">M48 family metalloprotease</fullName>
        <ecNumber evidence="8">3.4.24.-</ecNumber>
    </submittedName>
</protein>
<accession>A0ABT3L4L7</accession>
<dbReference type="GO" id="GO:0008237">
    <property type="term" value="F:metallopeptidase activity"/>
    <property type="evidence" value="ECO:0007669"/>
    <property type="project" value="UniProtKB-KW"/>
</dbReference>
<name>A0ABT3L4L7_9CYAN</name>
<organism evidence="8 9">
    <name type="scientific">Spirulina subsalsa FACHB-351</name>
    <dbReference type="NCBI Taxonomy" id="234711"/>
    <lineage>
        <taxon>Bacteria</taxon>
        <taxon>Bacillati</taxon>
        <taxon>Cyanobacteriota</taxon>
        <taxon>Cyanophyceae</taxon>
        <taxon>Spirulinales</taxon>
        <taxon>Spirulinaceae</taxon>
        <taxon>Spirulina</taxon>
    </lineage>
</organism>
<evidence type="ECO:0000256" key="4">
    <source>
        <dbReference type="ARBA" id="ARBA00022833"/>
    </source>
</evidence>
<evidence type="ECO:0000256" key="6">
    <source>
        <dbReference type="RuleBase" id="RU003983"/>
    </source>
</evidence>
<feature type="domain" description="Peptidase M48" evidence="7">
    <location>
        <begin position="93"/>
        <end position="262"/>
    </location>
</feature>
<evidence type="ECO:0000256" key="2">
    <source>
        <dbReference type="ARBA" id="ARBA00022723"/>
    </source>
</evidence>
<dbReference type="PANTHER" id="PTHR22726">
    <property type="entry name" value="METALLOENDOPEPTIDASE OMA1"/>
    <property type="match status" value="1"/>
</dbReference>
<evidence type="ECO:0000259" key="7">
    <source>
        <dbReference type="Pfam" id="PF01435"/>
    </source>
</evidence>
<keyword evidence="5 6" id="KW-0482">Metalloprotease</keyword>
<evidence type="ECO:0000256" key="1">
    <source>
        <dbReference type="ARBA" id="ARBA00022670"/>
    </source>
</evidence>
<keyword evidence="9" id="KW-1185">Reference proteome</keyword>